<name>A0AAW8Z4W2_9GAMM</name>
<sequence length="259" mass="29781">MPVLTYKILEKTKFNEISTTGAEEGVLSILIKTDNENYKAQVYSELVANRLAMFLGIPVALGVPAKHSETKDRLSFASLIAFEDDREIYDFTHMDHRSLEPPRHVPKGILQEMDHLREVIKLTKLYPLETAFLTVFDYWVGNEDRSYNFKAELSKGNRGIIFALDHGSSLLACKSTIDQSLEQLEQPSYPRFHPFQKMVNPLYAGEMIERIINMPDWAIESATIFDEAIGNVIPMDQIALFEVLRVRKKYLRQQIQNII</sequence>
<protein>
    <recommendedName>
        <fullName evidence="3">HipA domain-containing protein</fullName>
    </recommendedName>
</protein>
<evidence type="ECO:0000313" key="1">
    <source>
        <dbReference type="EMBL" id="MDV4315110.1"/>
    </source>
</evidence>
<comment type="caution">
    <text evidence="1">The sequence shown here is derived from an EMBL/GenBank/DDBJ whole genome shotgun (WGS) entry which is preliminary data.</text>
</comment>
<evidence type="ECO:0000313" key="2">
    <source>
        <dbReference type="Proteomes" id="UP001284654"/>
    </source>
</evidence>
<organism evidence="1 2">
    <name type="scientific">Acinetobacter indicus</name>
    <dbReference type="NCBI Taxonomy" id="756892"/>
    <lineage>
        <taxon>Bacteria</taxon>
        <taxon>Pseudomonadati</taxon>
        <taxon>Pseudomonadota</taxon>
        <taxon>Gammaproteobacteria</taxon>
        <taxon>Moraxellales</taxon>
        <taxon>Moraxellaceae</taxon>
        <taxon>Acinetobacter</taxon>
    </lineage>
</organism>
<proteinExistence type="predicted"/>
<dbReference type="EMBL" id="JAWJYY010000001">
    <property type="protein sequence ID" value="MDV4315110.1"/>
    <property type="molecule type" value="Genomic_DNA"/>
</dbReference>
<gene>
    <name evidence="1" type="ORF">MSG88_04880</name>
</gene>
<evidence type="ECO:0008006" key="3">
    <source>
        <dbReference type="Google" id="ProtNLM"/>
    </source>
</evidence>
<accession>A0AAW8Z4W2</accession>
<dbReference type="RefSeq" id="WP_317305724.1">
    <property type="nucleotide sequence ID" value="NZ_JAWJYY010000001.1"/>
</dbReference>
<dbReference type="AlphaFoldDB" id="A0AAW8Z4W2"/>
<dbReference type="Proteomes" id="UP001284654">
    <property type="component" value="Unassembled WGS sequence"/>
</dbReference>
<reference evidence="1" key="1">
    <citation type="submission" date="2023-10" db="EMBL/GenBank/DDBJ databases">
        <authorList>
            <person name="Sykes E.M.E."/>
            <person name="Khan I.U.H."/>
            <person name="Kumar A."/>
        </authorList>
    </citation>
    <scope>NUCLEOTIDE SEQUENCE</scope>
    <source>
        <strain evidence="1">IK5</strain>
    </source>
</reference>